<dbReference type="InterPro" id="IPR014883">
    <property type="entry name" value="VRR_NUC"/>
</dbReference>
<gene>
    <name evidence="5" type="ORF">FJM65_08005</name>
</gene>
<dbReference type="GO" id="GO:0003676">
    <property type="term" value="F:nucleic acid binding"/>
    <property type="evidence" value="ECO:0007669"/>
    <property type="project" value="InterPro"/>
</dbReference>
<comment type="cofactor">
    <cofactor evidence="1">
        <name>Mg(2+)</name>
        <dbReference type="ChEBI" id="CHEBI:18420"/>
    </cofactor>
</comment>
<dbReference type="AlphaFoldDB" id="A0A501W5S5"/>
<dbReference type="GO" id="GO:0004518">
    <property type="term" value="F:nuclease activity"/>
    <property type="evidence" value="ECO:0007669"/>
    <property type="project" value="UniProtKB-KW"/>
</dbReference>
<evidence type="ECO:0000313" key="6">
    <source>
        <dbReference type="Proteomes" id="UP000316727"/>
    </source>
</evidence>
<evidence type="ECO:0000256" key="1">
    <source>
        <dbReference type="ARBA" id="ARBA00001946"/>
    </source>
</evidence>
<feature type="domain" description="VRR-NUC" evidence="4">
    <location>
        <begin position="32"/>
        <end position="130"/>
    </location>
</feature>
<dbReference type="Gene3D" id="3.40.1350.10">
    <property type="match status" value="1"/>
</dbReference>
<accession>A0A501W5S5</accession>
<dbReference type="OrthoDB" id="1272564at2"/>
<organism evidence="5 6">
    <name type="scientific">Pontibacter mangrovi</name>
    <dbReference type="NCBI Taxonomy" id="2589816"/>
    <lineage>
        <taxon>Bacteria</taxon>
        <taxon>Pseudomonadati</taxon>
        <taxon>Bacteroidota</taxon>
        <taxon>Cytophagia</taxon>
        <taxon>Cytophagales</taxon>
        <taxon>Hymenobacteraceae</taxon>
        <taxon>Pontibacter</taxon>
    </lineage>
</organism>
<dbReference type="Proteomes" id="UP000316727">
    <property type="component" value="Unassembled WGS sequence"/>
</dbReference>
<evidence type="ECO:0000256" key="2">
    <source>
        <dbReference type="ARBA" id="ARBA00022722"/>
    </source>
</evidence>
<keyword evidence="6" id="KW-1185">Reference proteome</keyword>
<reference evidence="5 6" key="1">
    <citation type="submission" date="2019-06" db="EMBL/GenBank/DDBJ databases">
        <title>A novel bacterium of genus Pontibacter, isolated from marine sediment.</title>
        <authorList>
            <person name="Huang H."/>
            <person name="Mo K."/>
            <person name="Hu Y."/>
        </authorList>
    </citation>
    <scope>NUCLEOTIDE SEQUENCE [LARGE SCALE GENOMIC DNA]</scope>
    <source>
        <strain evidence="5 6">HB172049</strain>
    </source>
</reference>
<evidence type="ECO:0000256" key="3">
    <source>
        <dbReference type="ARBA" id="ARBA00022801"/>
    </source>
</evidence>
<evidence type="ECO:0000313" key="5">
    <source>
        <dbReference type="EMBL" id="TPE44949.1"/>
    </source>
</evidence>
<comment type="caution">
    <text evidence="5">The sequence shown here is derived from an EMBL/GenBank/DDBJ whole genome shotgun (WGS) entry which is preliminary data.</text>
</comment>
<dbReference type="Pfam" id="PF08774">
    <property type="entry name" value="VRR_NUC"/>
    <property type="match status" value="1"/>
</dbReference>
<name>A0A501W5S5_9BACT</name>
<protein>
    <recommendedName>
        <fullName evidence="4">VRR-NUC domain-containing protein</fullName>
    </recommendedName>
</protein>
<dbReference type="GO" id="GO:0016788">
    <property type="term" value="F:hydrolase activity, acting on ester bonds"/>
    <property type="evidence" value="ECO:0007669"/>
    <property type="project" value="InterPro"/>
</dbReference>
<evidence type="ECO:0000259" key="4">
    <source>
        <dbReference type="Pfam" id="PF08774"/>
    </source>
</evidence>
<keyword evidence="2" id="KW-0540">Nuclease</keyword>
<sequence length="146" mass="16841">MISILNNYPNPTPLYPFSQMQKSITQPPKQSEAQLQSRCVVWFKNNFRDLRNLYYCNKNDGNKHKIAGSLDMAMGITPGIPDTFLAVPRPEHGYWGLYIEFKTLTGKESPAQKIVAAQLREQGYRVEVVRTEEQFRQLIEGYLSLQ</sequence>
<dbReference type="InterPro" id="IPR011856">
    <property type="entry name" value="tRNA_endonuc-like_dom_sf"/>
</dbReference>
<proteinExistence type="predicted"/>
<keyword evidence="3" id="KW-0378">Hydrolase</keyword>
<dbReference type="EMBL" id="VFRQ01000003">
    <property type="protein sequence ID" value="TPE44949.1"/>
    <property type="molecule type" value="Genomic_DNA"/>
</dbReference>